<comment type="caution">
    <text evidence="6">The sequence shown here is derived from an EMBL/GenBank/DDBJ whole genome shotgun (WGS) entry which is preliminary data.</text>
</comment>
<dbReference type="Pfam" id="PF00196">
    <property type="entry name" value="GerE"/>
    <property type="match status" value="1"/>
</dbReference>
<evidence type="ECO:0000256" key="2">
    <source>
        <dbReference type="ARBA" id="ARBA00023125"/>
    </source>
</evidence>
<keyword evidence="7" id="KW-1185">Reference proteome</keyword>
<evidence type="ECO:0000259" key="5">
    <source>
        <dbReference type="PROSITE" id="PS50110"/>
    </source>
</evidence>
<dbReference type="SUPFAM" id="SSF52172">
    <property type="entry name" value="CheY-like"/>
    <property type="match status" value="1"/>
</dbReference>
<sequence>MTTNNIRILLVDDQYLIREGIASLLELEDGIEVVGLADNGQSAIAQALKLKPSIVLMDVRMPEMNGVAATAKIRKALPTCQVLMLTTFDDEEFIVQSLLAGACGYLMKDIPSKDLAQAIKLAHAGVFQLAPEVAGKLVGQLRQPPGSQTKPPADPALTTRELEILNHLAKGATNKEIAQDMHVSEGTVKNHVSHILTKLDLRDRTQAAVYAVEHHLE</sequence>
<dbReference type="SMART" id="SM00421">
    <property type="entry name" value="HTH_LUXR"/>
    <property type="match status" value="1"/>
</dbReference>
<dbReference type="InterPro" id="IPR058245">
    <property type="entry name" value="NreC/VraR/RcsB-like_REC"/>
</dbReference>
<evidence type="ECO:0000313" key="6">
    <source>
        <dbReference type="EMBL" id="MBE9030487.1"/>
    </source>
</evidence>
<dbReference type="GO" id="GO:0000160">
    <property type="term" value="P:phosphorelay signal transduction system"/>
    <property type="evidence" value="ECO:0007669"/>
    <property type="project" value="InterPro"/>
</dbReference>
<evidence type="ECO:0000313" key="7">
    <source>
        <dbReference type="Proteomes" id="UP000625316"/>
    </source>
</evidence>
<dbReference type="PANTHER" id="PTHR43214">
    <property type="entry name" value="TWO-COMPONENT RESPONSE REGULATOR"/>
    <property type="match status" value="1"/>
</dbReference>
<dbReference type="Gene3D" id="3.40.50.2300">
    <property type="match status" value="1"/>
</dbReference>
<dbReference type="InterPro" id="IPR039420">
    <property type="entry name" value="WalR-like"/>
</dbReference>
<feature type="domain" description="HTH luxR-type" evidence="4">
    <location>
        <begin position="150"/>
        <end position="215"/>
    </location>
</feature>
<dbReference type="InterPro" id="IPR016032">
    <property type="entry name" value="Sig_transdc_resp-reg_C-effctor"/>
</dbReference>
<evidence type="ECO:0000259" key="4">
    <source>
        <dbReference type="PROSITE" id="PS50043"/>
    </source>
</evidence>
<accession>A0A928VQ52</accession>
<keyword evidence="1 3" id="KW-0597">Phosphoprotein</keyword>
<reference evidence="6" key="1">
    <citation type="submission" date="2020-10" db="EMBL/GenBank/DDBJ databases">
        <authorList>
            <person name="Castelo-Branco R."/>
            <person name="Eusebio N."/>
            <person name="Adriana R."/>
            <person name="Vieira A."/>
            <person name="Brugerolle De Fraissinette N."/>
            <person name="Rezende De Castro R."/>
            <person name="Schneider M.P."/>
            <person name="Vasconcelos V."/>
            <person name="Leao P.N."/>
        </authorList>
    </citation>
    <scope>NUCLEOTIDE SEQUENCE</scope>
    <source>
        <strain evidence="6">LEGE 11480</strain>
    </source>
</reference>
<organism evidence="6 7">
    <name type="scientific">Romeriopsis navalis LEGE 11480</name>
    <dbReference type="NCBI Taxonomy" id="2777977"/>
    <lineage>
        <taxon>Bacteria</taxon>
        <taxon>Bacillati</taxon>
        <taxon>Cyanobacteriota</taxon>
        <taxon>Cyanophyceae</taxon>
        <taxon>Leptolyngbyales</taxon>
        <taxon>Leptolyngbyaceae</taxon>
        <taxon>Romeriopsis</taxon>
        <taxon>Romeriopsis navalis</taxon>
    </lineage>
</organism>
<dbReference type="PROSITE" id="PS50110">
    <property type="entry name" value="RESPONSE_REGULATORY"/>
    <property type="match status" value="1"/>
</dbReference>
<keyword evidence="2" id="KW-0238">DNA-binding</keyword>
<dbReference type="PROSITE" id="PS50043">
    <property type="entry name" value="HTH_LUXR_2"/>
    <property type="match status" value="1"/>
</dbReference>
<dbReference type="CDD" id="cd17535">
    <property type="entry name" value="REC_NarL-like"/>
    <property type="match status" value="1"/>
</dbReference>
<feature type="modified residue" description="4-aspartylphosphate" evidence="3">
    <location>
        <position position="58"/>
    </location>
</feature>
<dbReference type="AlphaFoldDB" id="A0A928VQ52"/>
<dbReference type="GO" id="GO:0003677">
    <property type="term" value="F:DNA binding"/>
    <property type="evidence" value="ECO:0007669"/>
    <property type="project" value="UniProtKB-KW"/>
</dbReference>
<dbReference type="SUPFAM" id="SSF46894">
    <property type="entry name" value="C-terminal effector domain of the bipartite response regulators"/>
    <property type="match status" value="1"/>
</dbReference>
<dbReference type="RefSeq" id="WP_264325315.1">
    <property type="nucleotide sequence ID" value="NZ_JADEXQ010000037.1"/>
</dbReference>
<evidence type="ECO:0000256" key="3">
    <source>
        <dbReference type="PROSITE-ProRule" id="PRU00169"/>
    </source>
</evidence>
<dbReference type="PRINTS" id="PR00038">
    <property type="entry name" value="HTHLUXR"/>
</dbReference>
<dbReference type="Pfam" id="PF00072">
    <property type="entry name" value="Response_reg"/>
    <property type="match status" value="1"/>
</dbReference>
<feature type="domain" description="Response regulatory" evidence="5">
    <location>
        <begin position="7"/>
        <end position="123"/>
    </location>
</feature>
<dbReference type="PROSITE" id="PS00622">
    <property type="entry name" value="HTH_LUXR_1"/>
    <property type="match status" value="1"/>
</dbReference>
<dbReference type="SMART" id="SM00448">
    <property type="entry name" value="REC"/>
    <property type="match status" value="1"/>
</dbReference>
<proteinExistence type="predicted"/>
<dbReference type="InterPro" id="IPR000792">
    <property type="entry name" value="Tscrpt_reg_LuxR_C"/>
</dbReference>
<dbReference type="Proteomes" id="UP000625316">
    <property type="component" value="Unassembled WGS sequence"/>
</dbReference>
<dbReference type="GO" id="GO:0006355">
    <property type="term" value="P:regulation of DNA-templated transcription"/>
    <property type="evidence" value="ECO:0007669"/>
    <property type="project" value="InterPro"/>
</dbReference>
<dbReference type="EMBL" id="JADEXQ010000037">
    <property type="protein sequence ID" value="MBE9030487.1"/>
    <property type="molecule type" value="Genomic_DNA"/>
</dbReference>
<dbReference type="InterPro" id="IPR011006">
    <property type="entry name" value="CheY-like_superfamily"/>
</dbReference>
<dbReference type="CDD" id="cd06170">
    <property type="entry name" value="LuxR_C_like"/>
    <property type="match status" value="1"/>
</dbReference>
<evidence type="ECO:0000256" key="1">
    <source>
        <dbReference type="ARBA" id="ARBA00022553"/>
    </source>
</evidence>
<gene>
    <name evidence="6" type="ORF">IQ266_12170</name>
</gene>
<dbReference type="InterPro" id="IPR001789">
    <property type="entry name" value="Sig_transdc_resp-reg_receiver"/>
</dbReference>
<name>A0A928VQ52_9CYAN</name>
<protein>
    <submittedName>
        <fullName evidence="6">Response regulator transcription factor</fullName>
    </submittedName>
</protein>
<dbReference type="PANTHER" id="PTHR43214:SF43">
    <property type="entry name" value="TWO-COMPONENT RESPONSE REGULATOR"/>
    <property type="match status" value="1"/>
</dbReference>